<dbReference type="Proteomes" id="UP000283523">
    <property type="component" value="Unassembled WGS sequence"/>
</dbReference>
<proteinExistence type="predicted"/>
<dbReference type="EMBL" id="QXED01000006">
    <property type="protein sequence ID" value="RIV20539.1"/>
    <property type="molecule type" value="Genomic_DNA"/>
</dbReference>
<dbReference type="AlphaFoldDB" id="A0A418M499"/>
<protein>
    <submittedName>
        <fullName evidence="1">Uncharacterized protein</fullName>
    </submittedName>
</protein>
<accession>A0A418M499</accession>
<evidence type="ECO:0000313" key="1">
    <source>
        <dbReference type="EMBL" id="RIV20539.1"/>
    </source>
</evidence>
<name>A0A418M499_9BACT</name>
<gene>
    <name evidence="1" type="ORF">DYU11_21070</name>
</gene>
<evidence type="ECO:0000313" key="2">
    <source>
        <dbReference type="Proteomes" id="UP000283523"/>
    </source>
</evidence>
<comment type="caution">
    <text evidence="1">The sequence shown here is derived from an EMBL/GenBank/DDBJ whole genome shotgun (WGS) entry which is preliminary data.</text>
</comment>
<sequence>MTKAKPYQIVGLVLADSMPIKFAGRDFDLADLSAEELAFLLQYPEQVPYLRLTKTAVVTGSDQADA</sequence>
<organism evidence="1 2">
    <name type="scientific">Fibrisoma montanum</name>
    <dbReference type="NCBI Taxonomy" id="2305895"/>
    <lineage>
        <taxon>Bacteria</taxon>
        <taxon>Pseudomonadati</taxon>
        <taxon>Bacteroidota</taxon>
        <taxon>Cytophagia</taxon>
        <taxon>Cytophagales</taxon>
        <taxon>Spirosomataceae</taxon>
        <taxon>Fibrisoma</taxon>
    </lineage>
</organism>
<reference evidence="1 2" key="1">
    <citation type="submission" date="2018-08" db="EMBL/GenBank/DDBJ databases">
        <title>Fibrisoma montanum sp. nov., isolated from Danxia mountain soil.</title>
        <authorList>
            <person name="Huang Y."/>
        </authorList>
    </citation>
    <scope>NUCLEOTIDE SEQUENCE [LARGE SCALE GENOMIC DNA]</scope>
    <source>
        <strain evidence="1 2">HYT19</strain>
    </source>
</reference>
<dbReference type="OrthoDB" id="966068at2"/>
<keyword evidence="2" id="KW-1185">Reference proteome</keyword>
<dbReference type="RefSeq" id="WP_119669707.1">
    <property type="nucleotide sequence ID" value="NZ_QXED01000006.1"/>
</dbReference>